<dbReference type="Proteomes" id="UP000235145">
    <property type="component" value="Unassembled WGS sequence"/>
</dbReference>
<name>A0A9R1XWZ4_LACSA</name>
<dbReference type="PANTHER" id="PTHR48258">
    <property type="entry name" value="DUF4218 DOMAIN-CONTAINING PROTEIN-RELATED"/>
    <property type="match status" value="1"/>
</dbReference>
<evidence type="ECO:0000313" key="2">
    <source>
        <dbReference type="EMBL" id="KAJ0225874.1"/>
    </source>
</evidence>
<dbReference type="EMBL" id="NBSK02000001">
    <property type="protein sequence ID" value="KAJ0225874.1"/>
    <property type="molecule type" value="Genomic_DNA"/>
</dbReference>
<organism evidence="2 3">
    <name type="scientific">Lactuca sativa</name>
    <name type="common">Garden lettuce</name>
    <dbReference type="NCBI Taxonomy" id="4236"/>
    <lineage>
        <taxon>Eukaryota</taxon>
        <taxon>Viridiplantae</taxon>
        <taxon>Streptophyta</taxon>
        <taxon>Embryophyta</taxon>
        <taxon>Tracheophyta</taxon>
        <taxon>Spermatophyta</taxon>
        <taxon>Magnoliopsida</taxon>
        <taxon>eudicotyledons</taxon>
        <taxon>Gunneridae</taxon>
        <taxon>Pentapetalae</taxon>
        <taxon>asterids</taxon>
        <taxon>campanulids</taxon>
        <taxon>Asterales</taxon>
        <taxon>Asteraceae</taxon>
        <taxon>Cichorioideae</taxon>
        <taxon>Cichorieae</taxon>
        <taxon>Lactucinae</taxon>
        <taxon>Lactuca</taxon>
    </lineage>
</organism>
<sequence length="135" mass="16135">MWRLEKELWVCREIVTETMRWISHGPNKNIIKYDVYAINGYTFRTKAHDGKFYQDNGVNVIATETHISKEVVTYVKNTYYDIWVLDYQFKQIPIFMCDWVDNKHGVKKDRLGYKLVELNRLGHKDDPFILASQAR</sequence>
<gene>
    <name evidence="2" type="ORF">LSAT_V11C100004940</name>
</gene>
<comment type="caution">
    <text evidence="2">The sequence shown here is derived from an EMBL/GenBank/DDBJ whole genome shotgun (WGS) entry which is preliminary data.</text>
</comment>
<evidence type="ECO:0000313" key="3">
    <source>
        <dbReference type="Proteomes" id="UP000235145"/>
    </source>
</evidence>
<proteinExistence type="predicted"/>
<dbReference type="AlphaFoldDB" id="A0A9R1XWZ4"/>
<dbReference type="InterPro" id="IPR025312">
    <property type="entry name" value="DUF4216"/>
</dbReference>
<dbReference type="Pfam" id="PF13952">
    <property type="entry name" value="DUF4216"/>
    <property type="match status" value="1"/>
</dbReference>
<feature type="domain" description="DUF4216" evidence="1">
    <location>
        <begin position="85"/>
        <end position="135"/>
    </location>
</feature>
<keyword evidence="3" id="KW-1185">Reference proteome</keyword>
<dbReference type="PANTHER" id="PTHR48258:SF9">
    <property type="entry name" value="OS01G0348150 PROTEIN"/>
    <property type="match status" value="1"/>
</dbReference>
<protein>
    <recommendedName>
        <fullName evidence="1">DUF4216 domain-containing protein</fullName>
    </recommendedName>
</protein>
<accession>A0A9R1XWZ4</accession>
<reference evidence="2 3" key="1">
    <citation type="journal article" date="2017" name="Nat. Commun.">
        <title>Genome assembly with in vitro proximity ligation data and whole-genome triplication in lettuce.</title>
        <authorList>
            <person name="Reyes-Chin-Wo S."/>
            <person name="Wang Z."/>
            <person name="Yang X."/>
            <person name="Kozik A."/>
            <person name="Arikit S."/>
            <person name="Song C."/>
            <person name="Xia L."/>
            <person name="Froenicke L."/>
            <person name="Lavelle D.O."/>
            <person name="Truco M.J."/>
            <person name="Xia R."/>
            <person name="Zhu S."/>
            <person name="Xu C."/>
            <person name="Xu H."/>
            <person name="Xu X."/>
            <person name="Cox K."/>
            <person name="Korf I."/>
            <person name="Meyers B.C."/>
            <person name="Michelmore R.W."/>
        </authorList>
    </citation>
    <scope>NUCLEOTIDE SEQUENCE [LARGE SCALE GENOMIC DNA]</scope>
    <source>
        <strain evidence="3">cv. Salinas</strain>
        <tissue evidence="2">Seedlings</tissue>
    </source>
</reference>
<evidence type="ECO:0000259" key="1">
    <source>
        <dbReference type="Pfam" id="PF13952"/>
    </source>
</evidence>